<name>A0ABD5S7K2_9EURY</name>
<dbReference type="RefSeq" id="WP_379778358.1">
    <property type="nucleotide sequence ID" value="NZ_JBHSWW010000005.1"/>
</dbReference>
<reference evidence="2 3" key="1">
    <citation type="journal article" date="2019" name="Int. J. Syst. Evol. Microbiol.">
        <title>The Global Catalogue of Microorganisms (GCM) 10K type strain sequencing project: providing services to taxonomists for standard genome sequencing and annotation.</title>
        <authorList>
            <consortium name="The Broad Institute Genomics Platform"/>
            <consortium name="The Broad Institute Genome Sequencing Center for Infectious Disease"/>
            <person name="Wu L."/>
            <person name="Ma J."/>
        </authorList>
    </citation>
    <scope>NUCLEOTIDE SEQUENCE [LARGE SCALE GENOMIC DNA]</scope>
    <source>
        <strain evidence="2 3">CGMCC 1.3239</strain>
    </source>
</reference>
<gene>
    <name evidence="2" type="ORF">ACFQEU_01060</name>
</gene>
<dbReference type="EMBL" id="JBHSWW010000005">
    <property type="protein sequence ID" value="MFC6752066.1"/>
    <property type="molecule type" value="Genomic_DNA"/>
</dbReference>
<evidence type="ECO:0000313" key="3">
    <source>
        <dbReference type="Proteomes" id="UP001596442"/>
    </source>
</evidence>
<keyword evidence="1" id="KW-0472">Membrane</keyword>
<dbReference type="Proteomes" id="UP001596442">
    <property type="component" value="Unassembled WGS sequence"/>
</dbReference>
<keyword evidence="3" id="KW-1185">Reference proteome</keyword>
<keyword evidence="1" id="KW-0812">Transmembrane</keyword>
<keyword evidence="1" id="KW-1133">Transmembrane helix</keyword>
<comment type="caution">
    <text evidence="2">The sequence shown here is derived from an EMBL/GenBank/DDBJ whole genome shotgun (WGS) entry which is preliminary data.</text>
</comment>
<evidence type="ECO:0000256" key="1">
    <source>
        <dbReference type="SAM" id="Phobius"/>
    </source>
</evidence>
<sequence>MEYILTEIQQMIDRNSLKNHVFNKEVAAVWLVVWLYPWYRPIFTQTSSQNVNLVSRYLLSPLEFVTYYVPMTLGGGVLFVVFHISFAVTVVFLIKLVVDKMTNQSHSES</sequence>
<feature type="transmembrane region" description="Helical" evidence="1">
    <location>
        <begin position="67"/>
        <end position="94"/>
    </location>
</feature>
<evidence type="ECO:0000313" key="2">
    <source>
        <dbReference type="EMBL" id="MFC6752066.1"/>
    </source>
</evidence>
<accession>A0ABD5S7K2</accession>
<feature type="transmembrane region" description="Helical" evidence="1">
    <location>
        <begin position="21"/>
        <end position="39"/>
    </location>
</feature>
<proteinExistence type="predicted"/>
<dbReference type="AlphaFoldDB" id="A0ABD5S7K2"/>
<organism evidence="2 3">
    <name type="scientific">Halorubrum tibetense</name>
    <dbReference type="NCBI Taxonomy" id="175631"/>
    <lineage>
        <taxon>Archaea</taxon>
        <taxon>Methanobacteriati</taxon>
        <taxon>Methanobacteriota</taxon>
        <taxon>Stenosarchaea group</taxon>
        <taxon>Halobacteria</taxon>
        <taxon>Halobacteriales</taxon>
        <taxon>Haloferacaceae</taxon>
        <taxon>Halorubrum</taxon>
    </lineage>
</organism>
<protein>
    <submittedName>
        <fullName evidence="2">Uncharacterized protein</fullName>
    </submittedName>
</protein>